<proteinExistence type="inferred from homology"/>
<sequence>MMILNKSVSALKMKIDNYSIFRHLEIFIKVIECNSFSAAAQKLNLTPSSVSRSISQLEEQLGVVLLKRTTRTFVLTEPGQYLLSRAQHLLEELDESLVNTASFHRHPQGQLRITCSIAFGVCHLMRLYGDYRKMNPDVSLFVDLNDQNVNLNEENFDIALRITANPPTNFALRKICNINWVYCASRDYLERRGVPKTLEELEEHDCLINPNVCDNWVYQDSEGRSRPLQGNSVIEVNSTLGLQHAALQHQGIVSLPTYMLGDHITNGRLVPVLTEYNIKEHEYSLFALYHPGHYQDPKIRSFIDFLVENITDRPVWDEWLMSSRAENSEEV</sequence>
<gene>
    <name evidence="6" type="primary">dmlR_1</name>
    <name evidence="6" type="ORF">NCTC12151_00085</name>
</gene>
<dbReference type="InterPro" id="IPR058163">
    <property type="entry name" value="LysR-type_TF_proteobact-type"/>
</dbReference>
<dbReference type="GO" id="GO:0043565">
    <property type="term" value="F:sequence-specific DNA binding"/>
    <property type="evidence" value="ECO:0007669"/>
    <property type="project" value="TreeGrafter"/>
</dbReference>
<organism evidence="6 7">
    <name type="scientific">Leminorella richardii</name>
    <dbReference type="NCBI Taxonomy" id="158841"/>
    <lineage>
        <taxon>Bacteria</taxon>
        <taxon>Pseudomonadati</taxon>
        <taxon>Pseudomonadota</taxon>
        <taxon>Gammaproteobacteria</taxon>
        <taxon>Enterobacterales</taxon>
        <taxon>Budviciaceae</taxon>
        <taxon>Leminorella</taxon>
    </lineage>
</organism>
<evidence type="ECO:0000256" key="4">
    <source>
        <dbReference type="ARBA" id="ARBA00023163"/>
    </source>
</evidence>
<dbReference type="InterPro" id="IPR036390">
    <property type="entry name" value="WH_DNA-bd_sf"/>
</dbReference>
<dbReference type="PANTHER" id="PTHR30537:SF35">
    <property type="entry name" value="TRANSCRIPTIONAL REGULATORY PROTEIN"/>
    <property type="match status" value="1"/>
</dbReference>
<dbReference type="InterPro" id="IPR036388">
    <property type="entry name" value="WH-like_DNA-bd_sf"/>
</dbReference>
<dbReference type="PRINTS" id="PR00039">
    <property type="entry name" value="HTHLYSR"/>
</dbReference>
<dbReference type="GO" id="GO:0003700">
    <property type="term" value="F:DNA-binding transcription factor activity"/>
    <property type="evidence" value="ECO:0007669"/>
    <property type="project" value="InterPro"/>
</dbReference>
<evidence type="ECO:0000313" key="6">
    <source>
        <dbReference type="EMBL" id="SQI34183.1"/>
    </source>
</evidence>
<dbReference type="Pfam" id="PF03466">
    <property type="entry name" value="LysR_substrate"/>
    <property type="match status" value="1"/>
</dbReference>
<keyword evidence="7" id="KW-1185">Reference proteome</keyword>
<keyword evidence="4" id="KW-0804">Transcription</keyword>
<dbReference type="Gene3D" id="3.40.190.290">
    <property type="match status" value="1"/>
</dbReference>
<evidence type="ECO:0000256" key="2">
    <source>
        <dbReference type="ARBA" id="ARBA00023015"/>
    </source>
</evidence>
<dbReference type="PANTHER" id="PTHR30537">
    <property type="entry name" value="HTH-TYPE TRANSCRIPTIONAL REGULATOR"/>
    <property type="match status" value="1"/>
</dbReference>
<evidence type="ECO:0000256" key="1">
    <source>
        <dbReference type="ARBA" id="ARBA00009437"/>
    </source>
</evidence>
<dbReference type="GO" id="GO:0006351">
    <property type="term" value="P:DNA-templated transcription"/>
    <property type="evidence" value="ECO:0007669"/>
    <property type="project" value="TreeGrafter"/>
</dbReference>
<protein>
    <submittedName>
        <fullName evidence="6">D-malate degradation protein R</fullName>
    </submittedName>
</protein>
<evidence type="ECO:0000259" key="5">
    <source>
        <dbReference type="PROSITE" id="PS50931"/>
    </source>
</evidence>
<dbReference type="Proteomes" id="UP000249005">
    <property type="component" value="Chromosome 1"/>
</dbReference>
<keyword evidence="3" id="KW-0238">DNA-binding</keyword>
<name>A0A2X4U4R3_9GAMM</name>
<dbReference type="EMBL" id="LS483470">
    <property type="protein sequence ID" value="SQI34183.1"/>
    <property type="molecule type" value="Genomic_DNA"/>
</dbReference>
<dbReference type="SUPFAM" id="SSF46785">
    <property type="entry name" value="Winged helix' DNA-binding domain"/>
    <property type="match status" value="1"/>
</dbReference>
<reference evidence="6 7" key="1">
    <citation type="submission" date="2018-06" db="EMBL/GenBank/DDBJ databases">
        <authorList>
            <consortium name="Pathogen Informatics"/>
            <person name="Doyle S."/>
        </authorList>
    </citation>
    <scope>NUCLEOTIDE SEQUENCE [LARGE SCALE GENOMIC DNA]</scope>
    <source>
        <strain evidence="6 7">NCTC12151</strain>
    </source>
</reference>
<accession>A0A2X4U4R3</accession>
<evidence type="ECO:0000313" key="7">
    <source>
        <dbReference type="Proteomes" id="UP000249005"/>
    </source>
</evidence>
<feature type="domain" description="HTH lysR-type" evidence="5">
    <location>
        <begin position="21"/>
        <end position="76"/>
    </location>
</feature>
<keyword evidence="2" id="KW-0805">Transcription regulation</keyword>
<dbReference type="FunFam" id="1.10.10.10:FF:000001">
    <property type="entry name" value="LysR family transcriptional regulator"/>
    <property type="match status" value="1"/>
</dbReference>
<dbReference type="InterPro" id="IPR000847">
    <property type="entry name" value="LysR_HTH_N"/>
</dbReference>
<dbReference type="PROSITE" id="PS50931">
    <property type="entry name" value="HTH_LYSR"/>
    <property type="match status" value="1"/>
</dbReference>
<dbReference type="SUPFAM" id="SSF53850">
    <property type="entry name" value="Periplasmic binding protein-like II"/>
    <property type="match status" value="1"/>
</dbReference>
<dbReference type="CDD" id="cd08422">
    <property type="entry name" value="PBP2_CrgA_like"/>
    <property type="match status" value="1"/>
</dbReference>
<comment type="similarity">
    <text evidence="1">Belongs to the LysR transcriptional regulatory family.</text>
</comment>
<dbReference type="Pfam" id="PF00126">
    <property type="entry name" value="HTH_1"/>
    <property type="match status" value="1"/>
</dbReference>
<evidence type="ECO:0000256" key="3">
    <source>
        <dbReference type="ARBA" id="ARBA00023125"/>
    </source>
</evidence>
<dbReference type="KEGG" id="lri:NCTC12151_00085"/>
<dbReference type="Gene3D" id="1.10.10.10">
    <property type="entry name" value="Winged helix-like DNA-binding domain superfamily/Winged helix DNA-binding domain"/>
    <property type="match status" value="1"/>
</dbReference>
<dbReference type="AlphaFoldDB" id="A0A2X4U4R3"/>
<dbReference type="InterPro" id="IPR005119">
    <property type="entry name" value="LysR_subst-bd"/>
</dbReference>